<comment type="similarity">
    <text evidence="1">Belongs to the GTP cyclohydrolase I type 2/NIF3 family.</text>
</comment>
<sequence length="264" mass="29557">MTENVRIRDVIEALGGPVGTDVLRFGDPDEIVTGIAVTFTASQQVLEQAHRRGLNLIISHEGLFYSYHHQPHEKLAEIKDPVYEAKLRTIAEHRLAVYCYHDGLHRQRIDGIMEGILAELGWDAYVQEHERAASVVELPLCTVAELAEELKRKLGIRHVRAAGDLTMTCRRVGVLVGFRGGGEVAIPLFERHQLDAIVYGEGQEWETPEYVRDACYGGKARALLVLGHLESEQPGMKWLAKQLGGRFPNVPVQYMPVDSLFTVL</sequence>
<dbReference type="GO" id="GO:0046872">
    <property type="term" value="F:metal ion binding"/>
    <property type="evidence" value="ECO:0007669"/>
    <property type="project" value="UniProtKB-KW"/>
</dbReference>
<evidence type="ECO:0000256" key="4">
    <source>
        <dbReference type="PIRSR" id="PIRSR602678-1"/>
    </source>
</evidence>
<gene>
    <name evidence="5" type="ORF">EJC50_08460</name>
</gene>
<dbReference type="OrthoDB" id="1116574at2"/>
<dbReference type="Pfam" id="PF01784">
    <property type="entry name" value="DUF34_NIF3"/>
    <property type="match status" value="1"/>
</dbReference>
<dbReference type="AlphaFoldDB" id="A0A3S9A1X3"/>
<dbReference type="RefSeq" id="WP_126014486.1">
    <property type="nucleotide sequence ID" value="NZ_CP034437.1"/>
</dbReference>
<reference evidence="6" key="1">
    <citation type="submission" date="2018-12" db="EMBL/GenBank/DDBJ databases">
        <title>Genome sequence of Peanibacillus sp.</title>
        <authorList>
            <person name="Subramani G."/>
            <person name="Srinivasan S."/>
            <person name="Kim M.K."/>
        </authorList>
    </citation>
    <scope>NUCLEOTIDE SEQUENCE [LARGE SCALE GENOMIC DNA]</scope>
    <source>
        <strain evidence="6">18JY67-1</strain>
    </source>
</reference>
<dbReference type="KEGG" id="palb:EJC50_08460"/>
<feature type="binding site" evidence="4">
    <location>
        <position position="228"/>
    </location>
    <ligand>
        <name>a divalent metal cation</name>
        <dbReference type="ChEBI" id="CHEBI:60240"/>
        <label>1</label>
    </ligand>
</feature>
<feature type="binding site" evidence="4">
    <location>
        <position position="60"/>
    </location>
    <ligand>
        <name>a divalent metal cation</name>
        <dbReference type="ChEBI" id="CHEBI:60240"/>
        <label>1</label>
    </ligand>
</feature>
<organism evidence="5 6">
    <name type="scientific">Paenibacillus albus</name>
    <dbReference type="NCBI Taxonomy" id="2495582"/>
    <lineage>
        <taxon>Bacteria</taxon>
        <taxon>Bacillati</taxon>
        <taxon>Bacillota</taxon>
        <taxon>Bacilli</taxon>
        <taxon>Bacillales</taxon>
        <taxon>Paenibacillaceae</taxon>
        <taxon>Paenibacillus</taxon>
    </lineage>
</organism>
<keyword evidence="3 4" id="KW-0479">Metal-binding</keyword>
<dbReference type="SUPFAM" id="SSF102705">
    <property type="entry name" value="NIF3 (NGG1p interacting factor 3)-like"/>
    <property type="match status" value="1"/>
</dbReference>
<dbReference type="Proteomes" id="UP000272528">
    <property type="component" value="Chromosome"/>
</dbReference>
<name>A0A3S9A1X3_9BACL</name>
<proteinExistence type="inferred from homology"/>
<dbReference type="Gene3D" id="3.40.1390.30">
    <property type="entry name" value="NIF3 (NGG1p interacting factor 3)-like"/>
    <property type="match status" value="2"/>
</dbReference>
<dbReference type="InterPro" id="IPR002678">
    <property type="entry name" value="DUF34/NIF3"/>
</dbReference>
<evidence type="ECO:0000256" key="1">
    <source>
        <dbReference type="ARBA" id="ARBA00006964"/>
    </source>
</evidence>
<keyword evidence="6" id="KW-1185">Reference proteome</keyword>
<dbReference type="InterPro" id="IPR036069">
    <property type="entry name" value="DUF34/NIF3_sf"/>
</dbReference>
<evidence type="ECO:0000313" key="5">
    <source>
        <dbReference type="EMBL" id="AZN39675.1"/>
    </source>
</evidence>
<accession>A0A3S9A1X3</accession>
<evidence type="ECO:0000313" key="6">
    <source>
        <dbReference type="Proteomes" id="UP000272528"/>
    </source>
</evidence>
<dbReference type="EMBL" id="CP034437">
    <property type="protein sequence ID" value="AZN39675.1"/>
    <property type="molecule type" value="Genomic_DNA"/>
</dbReference>
<protein>
    <recommendedName>
        <fullName evidence="2">GTP cyclohydrolase 1 type 2 homolog</fullName>
    </recommendedName>
</protein>
<evidence type="ECO:0000256" key="3">
    <source>
        <dbReference type="ARBA" id="ARBA00022723"/>
    </source>
</evidence>
<dbReference type="GO" id="GO:0005737">
    <property type="term" value="C:cytoplasm"/>
    <property type="evidence" value="ECO:0007669"/>
    <property type="project" value="TreeGrafter"/>
</dbReference>
<feature type="binding site" evidence="4">
    <location>
        <position position="232"/>
    </location>
    <ligand>
        <name>a divalent metal cation</name>
        <dbReference type="ChEBI" id="CHEBI:60240"/>
        <label>1</label>
    </ligand>
</feature>
<evidence type="ECO:0000256" key="2">
    <source>
        <dbReference type="ARBA" id="ARBA00022112"/>
    </source>
</evidence>
<dbReference type="PANTHER" id="PTHR13799">
    <property type="entry name" value="NGG1 INTERACTING FACTOR 3"/>
    <property type="match status" value="1"/>
</dbReference>
<dbReference type="PANTHER" id="PTHR13799:SF14">
    <property type="entry name" value="GTP CYCLOHYDROLASE 1 TYPE 2 HOMOLOG"/>
    <property type="match status" value="1"/>
</dbReference>